<dbReference type="EMBL" id="DXFQ01000166">
    <property type="protein sequence ID" value="HIX20678.1"/>
    <property type="molecule type" value="Genomic_DNA"/>
</dbReference>
<dbReference type="SUPFAM" id="SSF48452">
    <property type="entry name" value="TPR-like"/>
    <property type="match status" value="2"/>
</dbReference>
<dbReference type="InterPro" id="IPR039565">
    <property type="entry name" value="BamD-like"/>
</dbReference>
<dbReference type="InterPro" id="IPR019734">
    <property type="entry name" value="TPR_rpt"/>
</dbReference>
<dbReference type="InterPro" id="IPR011990">
    <property type="entry name" value="TPR-like_helical_dom_sf"/>
</dbReference>
<dbReference type="Pfam" id="PF13525">
    <property type="entry name" value="YfiO"/>
    <property type="match status" value="1"/>
</dbReference>
<accession>A0A9D2AIQ9</accession>
<evidence type="ECO:0000313" key="4">
    <source>
        <dbReference type="EMBL" id="HIX20678.1"/>
    </source>
</evidence>
<dbReference type="Pfam" id="PF13174">
    <property type="entry name" value="TPR_6"/>
    <property type="match status" value="1"/>
</dbReference>
<keyword evidence="1 2" id="KW-0732">Signal</keyword>
<evidence type="ECO:0000259" key="3">
    <source>
        <dbReference type="Pfam" id="PF13525"/>
    </source>
</evidence>
<organism evidence="4 5">
    <name type="scientific">Candidatus Akkermansia intestinigallinarum</name>
    <dbReference type="NCBI Taxonomy" id="2838431"/>
    <lineage>
        <taxon>Bacteria</taxon>
        <taxon>Pseudomonadati</taxon>
        <taxon>Verrucomicrobiota</taxon>
        <taxon>Verrucomicrobiia</taxon>
        <taxon>Verrucomicrobiales</taxon>
        <taxon>Akkermansiaceae</taxon>
        <taxon>Akkermansia</taxon>
    </lineage>
</organism>
<evidence type="ECO:0000313" key="5">
    <source>
        <dbReference type="Proteomes" id="UP000823964"/>
    </source>
</evidence>
<reference evidence="4" key="1">
    <citation type="journal article" date="2021" name="PeerJ">
        <title>Extensive microbial diversity within the chicken gut microbiome revealed by metagenomics and culture.</title>
        <authorList>
            <person name="Gilroy R."/>
            <person name="Ravi A."/>
            <person name="Getino M."/>
            <person name="Pursley I."/>
            <person name="Horton D.L."/>
            <person name="Alikhan N.F."/>
            <person name="Baker D."/>
            <person name="Gharbi K."/>
            <person name="Hall N."/>
            <person name="Watson M."/>
            <person name="Adriaenssens E.M."/>
            <person name="Foster-Nyarko E."/>
            <person name="Jarju S."/>
            <person name="Secka A."/>
            <person name="Antonio M."/>
            <person name="Oren A."/>
            <person name="Chaudhuri R.R."/>
            <person name="La Ragione R."/>
            <person name="Hildebrand F."/>
            <person name="Pallen M.J."/>
        </authorList>
    </citation>
    <scope>NUCLEOTIDE SEQUENCE</scope>
    <source>
        <strain evidence="4">14975</strain>
    </source>
</reference>
<reference evidence="4" key="2">
    <citation type="submission" date="2021-04" db="EMBL/GenBank/DDBJ databases">
        <authorList>
            <person name="Gilroy R."/>
        </authorList>
    </citation>
    <scope>NUCLEOTIDE SEQUENCE</scope>
    <source>
        <strain evidence="4">14975</strain>
    </source>
</reference>
<protein>
    <submittedName>
        <fullName evidence="4">Outer membrane protein assembly factor BamD</fullName>
    </submittedName>
</protein>
<dbReference type="Proteomes" id="UP000823964">
    <property type="component" value="Unassembled WGS sequence"/>
</dbReference>
<dbReference type="Gene3D" id="1.25.40.10">
    <property type="entry name" value="Tetratricopeptide repeat domain"/>
    <property type="match status" value="2"/>
</dbReference>
<dbReference type="AlphaFoldDB" id="A0A9D2AIQ9"/>
<comment type="caution">
    <text evidence="4">The sequence shown here is derived from an EMBL/GenBank/DDBJ whole genome shotgun (WGS) entry which is preliminary data.</text>
</comment>
<gene>
    <name evidence="4" type="primary">bamD</name>
    <name evidence="4" type="ORF">H9862_08780</name>
</gene>
<feature type="chain" id="PRO_5039388908" evidence="2">
    <location>
        <begin position="21"/>
        <end position="325"/>
    </location>
</feature>
<feature type="domain" description="Outer membrane lipoprotein BamD-like" evidence="3">
    <location>
        <begin position="228"/>
        <end position="305"/>
    </location>
</feature>
<name>A0A9D2AIQ9_9BACT</name>
<evidence type="ECO:0000256" key="1">
    <source>
        <dbReference type="ARBA" id="ARBA00022729"/>
    </source>
</evidence>
<evidence type="ECO:0000256" key="2">
    <source>
        <dbReference type="SAM" id="SignalP"/>
    </source>
</evidence>
<proteinExistence type="predicted"/>
<sequence>MKRSSLGLLLLSVSALPLTMCNDYDNELMPAGMVSSSDPTADRLYAAACAFAAAGKTNAAISKLKEIVTDHALSPIAPQARLMLGDMYCRDEDYRQAFKEYDKVIAHYHSSPCYEQALNRELELAMKAVKGEMKGQMLWGLWEVGMESSVVEEWLQNIVKNAPYNDMAATALSMLARYQLEVCRDPERARASYAQLAERYPDSSLAPAAQLMTAQLWSQQHTRGNNALVNLQKAQEAYEEFLLRYPNDRRAGEARRRVAEMRALLVDQELEVGRYYLERARSYSAAMQCFRSVIAQKSVNPTAAKEAAELYRKAAALAEKGKATH</sequence>
<feature type="signal peptide" evidence="2">
    <location>
        <begin position="1"/>
        <end position="20"/>
    </location>
</feature>